<dbReference type="AlphaFoldDB" id="A0A8J3IF54"/>
<evidence type="ECO:0000313" key="2">
    <source>
        <dbReference type="Proteomes" id="UP000612362"/>
    </source>
</evidence>
<name>A0A8J3IF54_9CHLR</name>
<gene>
    <name evidence="1" type="ORF">KSX_93910</name>
</gene>
<evidence type="ECO:0000313" key="1">
    <source>
        <dbReference type="EMBL" id="GHO51228.1"/>
    </source>
</evidence>
<sequence length="81" mass="9119">MAPGTKVIGIALLICPCRLPMLVNVHAQRIAREKERCHSNKAQGISFKDRGLRGFKSVDLLIRTRAKEHIPSIKGERSWTI</sequence>
<keyword evidence="2" id="KW-1185">Reference proteome</keyword>
<dbReference type="EMBL" id="BNJF01000011">
    <property type="protein sequence ID" value="GHO51228.1"/>
    <property type="molecule type" value="Genomic_DNA"/>
</dbReference>
<organism evidence="1 2">
    <name type="scientific">Ktedonospora formicarum</name>
    <dbReference type="NCBI Taxonomy" id="2778364"/>
    <lineage>
        <taxon>Bacteria</taxon>
        <taxon>Bacillati</taxon>
        <taxon>Chloroflexota</taxon>
        <taxon>Ktedonobacteria</taxon>
        <taxon>Ktedonobacterales</taxon>
        <taxon>Ktedonobacteraceae</taxon>
        <taxon>Ktedonospora</taxon>
    </lineage>
</organism>
<comment type="caution">
    <text evidence="1">The sequence shown here is derived from an EMBL/GenBank/DDBJ whole genome shotgun (WGS) entry which is preliminary data.</text>
</comment>
<protein>
    <submittedName>
        <fullName evidence="1">Uncharacterized protein</fullName>
    </submittedName>
</protein>
<accession>A0A8J3IF54</accession>
<reference evidence="1" key="1">
    <citation type="submission" date="2020-10" db="EMBL/GenBank/DDBJ databases">
        <title>Taxonomic study of unclassified bacteria belonging to the class Ktedonobacteria.</title>
        <authorList>
            <person name="Yabe S."/>
            <person name="Wang C.M."/>
            <person name="Zheng Y."/>
            <person name="Sakai Y."/>
            <person name="Cavaletti L."/>
            <person name="Monciardini P."/>
            <person name="Donadio S."/>
        </authorList>
    </citation>
    <scope>NUCLEOTIDE SEQUENCE</scope>
    <source>
        <strain evidence="1">SOSP1-1</strain>
    </source>
</reference>
<proteinExistence type="predicted"/>
<dbReference type="Proteomes" id="UP000612362">
    <property type="component" value="Unassembled WGS sequence"/>
</dbReference>